<dbReference type="InterPro" id="IPR020472">
    <property type="entry name" value="WD40_PAC1"/>
</dbReference>
<accession>A0A0S4JPX5</accession>
<feature type="repeat" description="WD" evidence="4">
    <location>
        <begin position="278"/>
        <end position="319"/>
    </location>
</feature>
<dbReference type="GO" id="GO:0071013">
    <property type="term" value="C:catalytic step 2 spliceosome"/>
    <property type="evidence" value="ECO:0007669"/>
    <property type="project" value="InterPro"/>
</dbReference>
<feature type="repeat" description="WD" evidence="4">
    <location>
        <begin position="175"/>
        <end position="218"/>
    </location>
</feature>
<dbReference type="PROSITE" id="PS50294">
    <property type="entry name" value="WD_REPEATS_REGION"/>
    <property type="match status" value="1"/>
</dbReference>
<gene>
    <name evidence="5" type="ORF">BSAL_43575</name>
</gene>
<dbReference type="Pfam" id="PF00400">
    <property type="entry name" value="WD40"/>
    <property type="match status" value="4"/>
</dbReference>
<dbReference type="GO" id="GO:0000398">
    <property type="term" value="P:mRNA splicing, via spliceosome"/>
    <property type="evidence" value="ECO:0007669"/>
    <property type="project" value="InterPro"/>
</dbReference>
<dbReference type="SUPFAM" id="SSF50978">
    <property type="entry name" value="WD40 repeat-like"/>
    <property type="match status" value="1"/>
</dbReference>
<dbReference type="InterPro" id="IPR036322">
    <property type="entry name" value="WD40_repeat_dom_sf"/>
</dbReference>
<dbReference type="PROSITE" id="PS50082">
    <property type="entry name" value="WD_REPEATS_2"/>
    <property type="match status" value="4"/>
</dbReference>
<feature type="repeat" description="WD" evidence="4">
    <location>
        <begin position="434"/>
        <end position="447"/>
    </location>
</feature>
<keyword evidence="3" id="KW-0687">Ribonucleoprotein</keyword>
<keyword evidence="2" id="KW-0677">Repeat</keyword>
<dbReference type="PANTHER" id="PTHR43979:SF1">
    <property type="entry name" value="PRE-MRNA-PROCESSING FACTOR 17"/>
    <property type="match status" value="1"/>
</dbReference>
<dbReference type="Gene3D" id="2.130.10.10">
    <property type="entry name" value="YVTN repeat-like/Quinoprotein amine dehydrogenase"/>
    <property type="match status" value="1"/>
</dbReference>
<evidence type="ECO:0000256" key="2">
    <source>
        <dbReference type="ARBA" id="ARBA00022737"/>
    </source>
</evidence>
<proteinExistence type="predicted"/>
<dbReference type="SMART" id="SM00320">
    <property type="entry name" value="WD40"/>
    <property type="match status" value="6"/>
</dbReference>
<dbReference type="VEuPathDB" id="TriTrypDB:BSAL_43575"/>
<evidence type="ECO:0000256" key="4">
    <source>
        <dbReference type="PROSITE-ProRule" id="PRU00221"/>
    </source>
</evidence>
<dbReference type="InterPro" id="IPR015943">
    <property type="entry name" value="WD40/YVTN_repeat-like_dom_sf"/>
</dbReference>
<organism evidence="5 6">
    <name type="scientific">Bodo saltans</name>
    <name type="common">Flagellated protozoan</name>
    <dbReference type="NCBI Taxonomy" id="75058"/>
    <lineage>
        <taxon>Eukaryota</taxon>
        <taxon>Discoba</taxon>
        <taxon>Euglenozoa</taxon>
        <taxon>Kinetoplastea</taxon>
        <taxon>Metakinetoplastina</taxon>
        <taxon>Eubodonida</taxon>
        <taxon>Bodonidae</taxon>
        <taxon>Bodo</taxon>
    </lineage>
</organism>
<dbReference type="OrthoDB" id="10257301at2759"/>
<keyword evidence="6" id="KW-1185">Reference proteome</keyword>
<evidence type="ECO:0000313" key="6">
    <source>
        <dbReference type="Proteomes" id="UP000051952"/>
    </source>
</evidence>
<protein>
    <submittedName>
        <fullName evidence="5">WD40 repeat-containing protein, putative</fullName>
    </submittedName>
</protein>
<dbReference type="PANTHER" id="PTHR43979">
    <property type="entry name" value="PRE-MRNA-PROCESSING FACTOR 17"/>
    <property type="match status" value="1"/>
</dbReference>
<dbReference type="EMBL" id="CYKH01002164">
    <property type="protein sequence ID" value="CUG93576.1"/>
    <property type="molecule type" value="Genomic_DNA"/>
</dbReference>
<reference evidence="6" key="1">
    <citation type="submission" date="2015-09" db="EMBL/GenBank/DDBJ databases">
        <authorList>
            <consortium name="Pathogen Informatics"/>
        </authorList>
    </citation>
    <scope>NUCLEOTIDE SEQUENCE [LARGE SCALE GENOMIC DNA]</scope>
    <source>
        <strain evidence="6">Lake Konstanz</strain>
    </source>
</reference>
<dbReference type="AlphaFoldDB" id="A0A0S4JPX5"/>
<dbReference type="PRINTS" id="PR00320">
    <property type="entry name" value="GPROTEINBRPT"/>
</dbReference>
<evidence type="ECO:0000256" key="3">
    <source>
        <dbReference type="ARBA" id="ARBA00023274"/>
    </source>
</evidence>
<dbReference type="Proteomes" id="UP000051952">
    <property type="component" value="Unassembled WGS sequence"/>
</dbReference>
<sequence length="447" mass="49273">MLFCDLAPDVDLRILSQRDLISRRRPTSSTGLPTAPDTVPITDFGPSDDMLSSHDDVVAAYGDELTSASLRAFVNNVDESLRKRKRTDEKDAAAEASAAALQHSRISNHALSSSTSLPMSSAATIAAFNPFGVVQAAVDYQGRSLKKKKFSADLSGRARLWDISQPQQHRQVAEYAGHAMPVRSLEVSRGTTAPRMSTASLDGTIRQWDVETATLTETLRHSSGKPCLTHRYHPFNQNTVEEDNSAGGGDARLIVAAVHDKIVLWDVRVSCEKHQREYSGHTGSILHIAFLDGGRKLLTTSEDKTMRTWEYRVPVQIRQFADAGMHAISHVQAHPKEEYLAAQSFDDTIVVIRDEGGGKVKFLREKVFTGHTIAGSACQLQFSPDGEFLSSGDVNGAIHIWRWSNGERLRTFAAHAPGKPLVSHLWHPTEPNRMVTSSWDGTIRMWG</sequence>
<dbReference type="InterPro" id="IPR001680">
    <property type="entry name" value="WD40_rpt"/>
</dbReference>
<dbReference type="GO" id="GO:0003729">
    <property type="term" value="F:mRNA binding"/>
    <property type="evidence" value="ECO:0007669"/>
    <property type="project" value="TreeGrafter"/>
</dbReference>
<keyword evidence="1 4" id="KW-0853">WD repeat</keyword>
<dbReference type="InterPro" id="IPR032847">
    <property type="entry name" value="PRPF17"/>
</dbReference>
<evidence type="ECO:0000256" key="1">
    <source>
        <dbReference type="ARBA" id="ARBA00022574"/>
    </source>
</evidence>
<name>A0A0S4JPX5_BODSA</name>
<evidence type="ECO:0000313" key="5">
    <source>
        <dbReference type="EMBL" id="CUG93576.1"/>
    </source>
</evidence>
<feature type="repeat" description="WD" evidence="4">
    <location>
        <begin position="380"/>
        <end position="411"/>
    </location>
</feature>